<reference evidence="2 3" key="1">
    <citation type="submission" date="2011-02" db="EMBL/GenBank/DDBJ databases">
        <title>The Genome Sequence of Sphaeroforma arctica JP610.</title>
        <authorList>
            <consortium name="The Broad Institute Genome Sequencing Platform"/>
            <person name="Russ C."/>
            <person name="Cuomo C."/>
            <person name="Young S.K."/>
            <person name="Zeng Q."/>
            <person name="Gargeya S."/>
            <person name="Alvarado L."/>
            <person name="Berlin A."/>
            <person name="Chapman S.B."/>
            <person name="Chen Z."/>
            <person name="Freedman E."/>
            <person name="Gellesch M."/>
            <person name="Goldberg J."/>
            <person name="Griggs A."/>
            <person name="Gujja S."/>
            <person name="Heilman E."/>
            <person name="Heiman D."/>
            <person name="Howarth C."/>
            <person name="Mehta T."/>
            <person name="Neiman D."/>
            <person name="Pearson M."/>
            <person name="Roberts A."/>
            <person name="Saif S."/>
            <person name="Shea T."/>
            <person name="Shenoy N."/>
            <person name="Sisk P."/>
            <person name="Stolte C."/>
            <person name="Sykes S."/>
            <person name="White J."/>
            <person name="Yandava C."/>
            <person name="Burger G."/>
            <person name="Gray M.W."/>
            <person name="Holland P.W.H."/>
            <person name="King N."/>
            <person name="Lang F.B.F."/>
            <person name="Roger A.J."/>
            <person name="Ruiz-Trillo I."/>
            <person name="Haas B."/>
            <person name="Nusbaum C."/>
            <person name="Birren B."/>
        </authorList>
    </citation>
    <scope>NUCLEOTIDE SEQUENCE [LARGE SCALE GENOMIC DNA]</scope>
    <source>
        <strain evidence="2 3">JP610</strain>
    </source>
</reference>
<feature type="compositionally biased region" description="Basic and acidic residues" evidence="1">
    <location>
        <begin position="12"/>
        <end position="23"/>
    </location>
</feature>
<dbReference type="EMBL" id="KQ242118">
    <property type="protein sequence ID" value="KNC80705.1"/>
    <property type="molecule type" value="Genomic_DNA"/>
</dbReference>
<proteinExistence type="predicted"/>
<feature type="compositionally biased region" description="Acidic residues" evidence="1">
    <location>
        <begin position="1"/>
        <end position="11"/>
    </location>
</feature>
<sequence length="102" mass="11718">MPSQDPDESTDESTHGTLDEAWDRPLFMSESLREETPALDEAIPSREDSWLQCQSRRETDLDNDDIYIIPEVEIEPVMEPSEWSGIQLIPLQQDQLVDTEQG</sequence>
<gene>
    <name evidence="2" type="ORF">SARC_06954</name>
</gene>
<evidence type="ECO:0000313" key="3">
    <source>
        <dbReference type="Proteomes" id="UP000054560"/>
    </source>
</evidence>
<protein>
    <submittedName>
        <fullName evidence="2">Uncharacterized protein</fullName>
    </submittedName>
</protein>
<dbReference type="AlphaFoldDB" id="A0A0L0FV31"/>
<evidence type="ECO:0000256" key="1">
    <source>
        <dbReference type="SAM" id="MobiDB-lite"/>
    </source>
</evidence>
<keyword evidence="3" id="KW-1185">Reference proteome</keyword>
<dbReference type="Proteomes" id="UP000054560">
    <property type="component" value="Unassembled WGS sequence"/>
</dbReference>
<evidence type="ECO:0000313" key="2">
    <source>
        <dbReference type="EMBL" id="KNC80705.1"/>
    </source>
</evidence>
<name>A0A0L0FV31_9EUKA</name>
<dbReference type="GeneID" id="25907458"/>
<accession>A0A0L0FV31</accession>
<dbReference type="RefSeq" id="XP_014154607.1">
    <property type="nucleotide sequence ID" value="XM_014299132.1"/>
</dbReference>
<organism evidence="2 3">
    <name type="scientific">Sphaeroforma arctica JP610</name>
    <dbReference type="NCBI Taxonomy" id="667725"/>
    <lineage>
        <taxon>Eukaryota</taxon>
        <taxon>Ichthyosporea</taxon>
        <taxon>Ichthyophonida</taxon>
        <taxon>Sphaeroforma</taxon>
    </lineage>
</organism>
<feature type="region of interest" description="Disordered" evidence="1">
    <location>
        <begin position="1"/>
        <end position="50"/>
    </location>
</feature>